<gene>
    <name evidence="6" type="ORF">QI031_11280</name>
</gene>
<keyword evidence="3" id="KW-0732">Signal</keyword>
<name>A0AAJ6PBK1_9CYAN</name>
<dbReference type="Pfam" id="PF13229">
    <property type="entry name" value="Beta_helix"/>
    <property type="match status" value="1"/>
</dbReference>
<dbReference type="RefSeq" id="WP_281485253.1">
    <property type="nucleotide sequence ID" value="NZ_CP124543.1"/>
</dbReference>
<evidence type="ECO:0000259" key="4">
    <source>
        <dbReference type="Pfam" id="PF13229"/>
    </source>
</evidence>
<dbReference type="InterPro" id="IPR011050">
    <property type="entry name" value="Pectin_lyase_fold/virulence"/>
</dbReference>
<dbReference type="InterPro" id="IPR006626">
    <property type="entry name" value="PbH1"/>
</dbReference>
<dbReference type="KEGG" id="hbq:QI031_11280"/>
<dbReference type="SUPFAM" id="SSF51126">
    <property type="entry name" value="Pectin lyase-like"/>
    <property type="match status" value="2"/>
</dbReference>
<organism evidence="6 7">
    <name type="scientific">Halotia branconii CENA392</name>
    <dbReference type="NCBI Taxonomy" id="1539056"/>
    <lineage>
        <taxon>Bacteria</taxon>
        <taxon>Bacillati</taxon>
        <taxon>Cyanobacteriota</taxon>
        <taxon>Cyanophyceae</taxon>
        <taxon>Nostocales</taxon>
        <taxon>Nodulariaceae</taxon>
        <taxon>Halotia</taxon>
    </lineage>
</organism>
<dbReference type="InterPro" id="IPR052052">
    <property type="entry name" value="Polysaccharide_Lyase_9"/>
</dbReference>
<dbReference type="AlphaFoldDB" id="A0AAJ6PBK1"/>
<evidence type="ECO:0000256" key="1">
    <source>
        <dbReference type="ARBA" id="ARBA00004613"/>
    </source>
</evidence>
<dbReference type="GO" id="GO:0016837">
    <property type="term" value="F:carbon-oxygen lyase activity, acting on polysaccharides"/>
    <property type="evidence" value="ECO:0007669"/>
    <property type="project" value="TreeGrafter"/>
</dbReference>
<feature type="domain" description="Pel9A-like right handed beta-helix region" evidence="5">
    <location>
        <begin position="30"/>
        <end position="78"/>
    </location>
</feature>
<reference evidence="6 7" key="1">
    <citation type="journal article" date="2023" name="Limnol Oceanogr Lett">
        <title>Environmental adaptations by the intertidal Antarctic cyanobacterium Halotia branconii CENA392 as revealed using long-read genome sequencing.</title>
        <authorList>
            <person name="Dextro R.B."/>
            <person name="Delbaje E."/>
            <person name="Freitas P.N.N."/>
            <person name="Geraldes V."/>
            <person name="Pinto E."/>
            <person name="Long P.F."/>
            <person name="Fiore M.F."/>
        </authorList>
    </citation>
    <scope>NUCLEOTIDE SEQUENCE [LARGE SCALE GENOMIC DNA]</scope>
    <source>
        <strain evidence="6 7">CENA392</strain>
    </source>
</reference>
<keyword evidence="7" id="KW-1185">Reference proteome</keyword>
<sequence length="489" mass="53216">MLYIWTNVGVDPFVHVSAAEPLRKLAYNSSTLYYVSSNGSDSNPGTSDRPWQTINYAVSDKSPVKAGNTILVQPGTYTELITLSKSGSSELGNITLKANGKVILRDPDPINGGFREGVIQSANKSYWLIDGFRIENTSWAGIAVRNANNIIIQNNHTYETGASGIIVLPETYYGGGELEVSNKNIKILNNTIERANWRWLGNGYSDGTQEALTIWGVDGFEVANNTLTDGNREGMDIKVGSRNGSIHDNTVTRQALISGTPTRGYNGGPAIYVDGNRADVFNLSIYNNSVFGNIADAIVIADEVPSLGDVFNIQIYNNVIYGNGQLGVNGGTGIVVSGNVHNVEIVNNTIAKNVQAIVIDGTSFYGGYQSHDILVRNNILANNTYRNAFFANANNLTLDHNLFTDKFVNIYETGNEIKNLSHWNNTKVASIGFVNLNSNNFHLTSNSPAIDIGSFEIGKYAQLDKDGRLRNRNNGTDVGAYVYSIKTVK</sequence>
<dbReference type="GO" id="GO:0005576">
    <property type="term" value="C:extracellular region"/>
    <property type="evidence" value="ECO:0007669"/>
    <property type="project" value="UniProtKB-SubCell"/>
</dbReference>
<keyword evidence="2" id="KW-0964">Secreted</keyword>
<comment type="subcellular location">
    <subcellularLocation>
        <location evidence="1">Secreted</location>
    </subcellularLocation>
</comment>
<evidence type="ECO:0000313" key="7">
    <source>
        <dbReference type="Proteomes" id="UP001223520"/>
    </source>
</evidence>
<evidence type="ECO:0000256" key="3">
    <source>
        <dbReference type="ARBA" id="ARBA00022729"/>
    </source>
</evidence>
<dbReference type="Proteomes" id="UP001223520">
    <property type="component" value="Chromosome"/>
</dbReference>
<dbReference type="PANTHER" id="PTHR40088">
    <property type="entry name" value="PECTATE LYASE (EUROFUNG)"/>
    <property type="match status" value="1"/>
</dbReference>
<dbReference type="SMART" id="SM00710">
    <property type="entry name" value="PbH1"/>
    <property type="match status" value="9"/>
</dbReference>
<accession>A0AAJ6PBK1</accession>
<dbReference type="EMBL" id="CP124543">
    <property type="protein sequence ID" value="WGV28019.1"/>
    <property type="molecule type" value="Genomic_DNA"/>
</dbReference>
<dbReference type="Gene3D" id="2.160.20.10">
    <property type="entry name" value="Single-stranded right-handed beta-helix, Pectin lyase-like"/>
    <property type="match status" value="1"/>
</dbReference>
<dbReference type="InterPro" id="IPR012334">
    <property type="entry name" value="Pectin_lyas_fold"/>
</dbReference>
<evidence type="ECO:0000259" key="5">
    <source>
        <dbReference type="Pfam" id="PF22842"/>
    </source>
</evidence>
<evidence type="ECO:0000256" key="2">
    <source>
        <dbReference type="ARBA" id="ARBA00022525"/>
    </source>
</evidence>
<proteinExistence type="predicted"/>
<dbReference type="Pfam" id="PF22842">
    <property type="entry name" value="Pel9A-like_beta_helix"/>
    <property type="match status" value="1"/>
</dbReference>
<protein>
    <submittedName>
        <fullName evidence="6">Right-handed parallel beta-helix repeat-containing protein</fullName>
    </submittedName>
</protein>
<evidence type="ECO:0000313" key="6">
    <source>
        <dbReference type="EMBL" id="WGV28019.1"/>
    </source>
</evidence>
<feature type="domain" description="Right handed beta helix" evidence="4">
    <location>
        <begin position="119"/>
        <end position="300"/>
    </location>
</feature>
<dbReference type="PANTHER" id="PTHR40088:SF2">
    <property type="entry name" value="SECRETED SUGAR HYDROLASE"/>
    <property type="match status" value="1"/>
</dbReference>
<dbReference type="InterPro" id="IPR039448">
    <property type="entry name" value="Beta_helix"/>
</dbReference>
<dbReference type="InterPro" id="IPR053868">
    <property type="entry name" value="Pel9A-like_beta_helix"/>
</dbReference>